<reference evidence="2" key="1">
    <citation type="submission" date="2020-10" db="EMBL/GenBank/DDBJ databases">
        <authorList>
            <person name="Gilroy R."/>
        </authorList>
    </citation>
    <scope>NUCLEOTIDE SEQUENCE</scope>
    <source>
        <strain evidence="2">13361</strain>
    </source>
</reference>
<evidence type="ECO:0000313" key="2">
    <source>
        <dbReference type="EMBL" id="HIQ66903.1"/>
    </source>
</evidence>
<dbReference type="SMART" id="SM00850">
    <property type="entry name" value="LytTR"/>
    <property type="match status" value="1"/>
</dbReference>
<gene>
    <name evidence="2" type="ORF">IAB74_00125</name>
</gene>
<dbReference type="Gene3D" id="2.40.50.1020">
    <property type="entry name" value="LytTr DNA-binding domain"/>
    <property type="match status" value="1"/>
</dbReference>
<dbReference type="Pfam" id="PF04397">
    <property type="entry name" value="LytTR"/>
    <property type="match status" value="1"/>
</dbReference>
<dbReference type="PROSITE" id="PS50930">
    <property type="entry name" value="HTH_LYTTR"/>
    <property type="match status" value="1"/>
</dbReference>
<dbReference type="PANTHER" id="PTHR37299:SF1">
    <property type="entry name" value="STAGE 0 SPORULATION PROTEIN A HOMOLOG"/>
    <property type="match status" value="1"/>
</dbReference>
<comment type="caution">
    <text evidence="2">The sequence shown here is derived from an EMBL/GenBank/DDBJ whole genome shotgun (WGS) entry which is preliminary data.</text>
</comment>
<organism evidence="2 3">
    <name type="scientific">Candidatus Faecousia excrementigallinarum</name>
    <dbReference type="NCBI Taxonomy" id="2840806"/>
    <lineage>
        <taxon>Bacteria</taxon>
        <taxon>Bacillati</taxon>
        <taxon>Bacillota</taxon>
        <taxon>Clostridia</taxon>
        <taxon>Eubacteriales</taxon>
        <taxon>Oscillospiraceae</taxon>
        <taxon>Faecousia</taxon>
    </lineage>
</organism>
<dbReference type="GO" id="GO:0000156">
    <property type="term" value="F:phosphorelay response regulator activity"/>
    <property type="evidence" value="ECO:0007669"/>
    <property type="project" value="InterPro"/>
</dbReference>
<reference evidence="2" key="2">
    <citation type="journal article" date="2021" name="PeerJ">
        <title>Extensive microbial diversity within the chicken gut microbiome revealed by metagenomics and culture.</title>
        <authorList>
            <person name="Gilroy R."/>
            <person name="Ravi A."/>
            <person name="Getino M."/>
            <person name="Pursley I."/>
            <person name="Horton D.L."/>
            <person name="Alikhan N.F."/>
            <person name="Baker D."/>
            <person name="Gharbi K."/>
            <person name="Hall N."/>
            <person name="Watson M."/>
            <person name="Adriaenssens E.M."/>
            <person name="Foster-Nyarko E."/>
            <person name="Jarju S."/>
            <person name="Secka A."/>
            <person name="Antonio M."/>
            <person name="Oren A."/>
            <person name="Chaudhuri R.R."/>
            <person name="La Ragione R."/>
            <person name="Hildebrand F."/>
            <person name="Pallen M.J."/>
        </authorList>
    </citation>
    <scope>NUCLEOTIDE SEQUENCE</scope>
    <source>
        <strain evidence="2">13361</strain>
    </source>
</reference>
<name>A0A9D1CLD4_9FIRM</name>
<dbReference type="InterPro" id="IPR007492">
    <property type="entry name" value="LytTR_DNA-bd_dom"/>
</dbReference>
<evidence type="ECO:0000313" key="3">
    <source>
        <dbReference type="Proteomes" id="UP000886796"/>
    </source>
</evidence>
<protein>
    <submittedName>
        <fullName evidence="2">LytTR family transcriptional regulator</fullName>
    </submittedName>
</protein>
<dbReference type="PANTHER" id="PTHR37299">
    <property type="entry name" value="TRANSCRIPTIONAL REGULATOR-RELATED"/>
    <property type="match status" value="1"/>
</dbReference>
<evidence type="ECO:0000259" key="1">
    <source>
        <dbReference type="PROSITE" id="PS50930"/>
    </source>
</evidence>
<dbReference type="AlphaFoldDB" id="A0A9D1CLD4"/>
<dbReference type="Proteomes" id="UP000886796">
    <property type="component" value="Unassembled WGS sequence"/>
</dbReference>
<accession>A0A9D1CLD4</accession>
<dbReference type="EMBL" id="DVFK01000004">
    <property type="protein sequence ID" value="HIQ66903.1"/>
    <property type="molecule type" value="Genomic_DNA"/>
</dbReference>
<feature type="domain" description="HTH LytTR-type" evidence="1">
    <location>
        <begin position="52"/>
        <end position="150"/>
    </location>
</feature>
<dbReference type="InterPro" id="IPR046947">
    <property type="entry name" value="LytR-like"/>
</dbReference>
<sequence>MKIKLAVSRERYAEVERLLTQRGITVDADGDFVLTENNRYPDRLMVRDGDSGERVVLPVEDIVLIEAFGHSLSVRTLGKSYGVSQRLYKILGMLEPEKFLRISNSVVIAKDKVTSISPTFSMKFVLTMANGQKVDVTRSYYYLFKESFGI</sequence>
<dbReference type="GO" id="GO:0003677">
    <property type="term" value="F:DNA binding"/>
    <property type="evidence" value="ECO:0007669"/>
    <property type="project" value="InterPro"/>
</dbReference>
<proteinExistence type="predicted"/>